<evidence type="ECO:0000259" key="11">
    <source>
        <dbReference type="Pfam" id="PF01578"/>
    </source>
</evidence>
<comment type="subcellular location">
    <subcellularLocation>
        <location evidence="1">Cell inner membrane</location>
        <topology evidence="1">Multi-pass membrane protein</topology>
    </subcellularLocation>
</comment>
<organism evidence="13 14">
    <name type="scientific">Vibrio tarriae</name>
    <dbReference type="NCBI Taxonomy" id="2014742"/>
    <lineage>
        <taxon>Bacteria</taxon>
        <taxon>Pseudomonadati</taxon>
        <taxon>Pseudomonadota</taxon>
        <taxon>Gammaproteobacteria</taxon>
        <taxon>Vibrionales</taxon>
        <taxon>Vibrionaceae</taxon>
        <taxon>Vibrio</taxon>
    </lineage>
</organism>
<dbReference type="InterPro" id="IPR003567">
    <property type="entry name" value="Cyt_c_biogenesis"/>
</dbReference>
<dbReference type="GO" id="GO:0017004">
    <property type="term" value="P:cytochrome complex assembly"/>
    <property type="evidence" value="ECO:0007669"/>
    <property type="project" value="UniProtKB-KW"/>
</dbReference>
<keyword evidence="7 10" id="KW-1133">Transmembrane helix</keyword>
<evidence type="ECO:0000256" key="6">
    <source>
        <dbReference type="ARBA" id="ARBA00022748"/>
    </source>
</evidence>
<feature type="transmembrane region" description="Helical" evidence="10">
    <location>
        <begin position="349"/>
        <end position="373"/>
    </location>
</feature>
<feature type="transmembrane region" description="Helical" evidence="10">
    <location>
        <begin position="447"/>
        <end position="469"/>
    </location>
</feature>
<dbReference type="PANTHER" id="PTHR43653:SF1">
    <property type="entry name" value="CYTOCHROME C-TYPE BIOGENESIS PROTEIN CCMF"/>
    <property type="match status" value="1"/>
</dbReference>
<comment type="function">
    <text evidence="9">Required for the biogenesis of c-type cytochromes. Possible subunit of a heme lyase.</text>
</comment>
<dbReference type="NCBIfam" id="NF007691">
    <property type="entry name" value="PRK10369.1"/>
    <property type="match status" value="1"/>
</dbReference>
<evidence type="ECO:0000313" key="13">
    <source>
        <dbReference type="EMBL" id="ASK55555.1"/>
    </source>
</evidence>
<feature type="transmembrane region" description="Helical" evidence="10">
    <location>
        <begin position="129"/>
        <end position="148"/>
    </location>
</feature>
<evidence type="ECO:0000256" key="2">
    <source>
        <dbReference type="ARBA" id="ARBA00009186"/>
    </source>
</evidence>
<feature type="transmembrane region" description="Helical" evidence="10">
    <location>
        <begin position="610"/>
        <end position="630"/>
    </location>
</feature>
<dbReference type="PRINTS" id="PR01410">
    <property type="entry name" value="CCBIOGENESIS"/>
</dbReference>
<dbReference type="RefSeq" id="WP_089071465.1">
    <property type="nucleotide sequence ID" value="NZ_CP022353.1"/>
</dbReference>
<dbReference type="AlphaFoldDB" id="A0AAU8WUX9"/>
<dbReference type="GO" id="GO:0015232">
    <property type="term" value="F:heme transmembrane transporter activity"/>
    <property type="evidence" value="ECO:0007669"/>
    <property type="project" value="InterPro"/>
</dbReference>
<evidence type="ECO:0000256" key="5">
    <source>
        <dbReference type="ARBA" id="ARBA00022692"/>
    </source>
</evidence>
<dbReference type="InterPro" id="IPR032523">
    <property type="entry name" value="CcmF_C"/>
</dbReference>
<evidence type="ECO:0000313" key="14">
    <source>
        <dbReference type="Proteomes" id="UP000198371"/>
    </source>
</evidence>
<evidence type="ECO:0000256" key="7">
    <source>
        <dbReference type="ARBA" id="ARBA00022989"/>
    </source>
</evidence>
<feature type="transmembrane region" description="Helical" evidence="10">
    <location>
        <begin position="101"/>
        <end position="117"/>
    </location>
</feature>
<feature type="domain" description="Cytochrome c assembly protein" evidence="11">
    <location>
        <begin position="94"/>
        <end position="299"/>
    </location>
</feature>
<keyword evidence="4" id="KW-0997">Cell inner membrane</keyword>
<evidence type="ECO:0000256" key="1">
    <source>
        <dbReference type="ARBA" id="ARBA00004429"/>
    </source>
</evidence>
<keyword evidence="3" id="KW-1003">Cell membrane</keyword>
<reference evidence="13 14" key="2">
    <citation type="submission" date="2017-06" db="EMBL/GenBank/DDBJ databases">
        <title>Complete genome sequence of Vibrio sp. 2521-89, a close relative of Vibrio cholerae isolated from lake water in New Mexico, USA.</title>
        <authorList>
            <person name="Liang K."/>
            <person name="Orata F.D."/>
            <person name="Winkjer N.S."/>
            <person name="Tarr C.L."/>
            <person name="Boucher Y."/>
        </authorList>
    </citation>
    <scope>NUCLEOTIDE SEQUENCE [LARGE SCALE GENOMIC DNA]</scope>
    <source>
        <strain evidence="13 14">2521-89</strain>
    </source>
</reference>
<dbReference type="InterPro" id="IPR003568">
    <property type="entry name" value="Cyt_c_biogenesis_CcmF"/>
</dbReference>
<feature type="transmembrane region" description="Helical" evidence="10">
    <location>
        <begin position="476"/>
        <end position="496"/>
    </location>
</feature>
<dbReference type="Pfam" id="PF16327">
    <property type="entry name" value="CcmF_C"/>
    <property type="match status" value="1"/>
</dbReference>
<feature type="transmembrane region" description="Helical" evidence="10">
    <location>
        <begin position="253"/>
        <end position="271"/>
    </location>
</feature>
<sequence>MSDLGLFLLILVAVLSTAMSLWGLSCFRALSLHLSSFEPQQILLTKTCRLVFLCAFSALVLLAYAFITDNFALHYVSSHSNSALPVFFKVAAVWGGHEGSMLFWVMTLAGWSAVISYQRCYPQSYQFKVLTLMNALVAMFAWFTLFTSNPFELNAVLPSEGRDLNPMLQDVALIFHPPLLYLGYVGYSTVLAFALAALLEKEIPSQWVEWCQPWAMGAWLFLTLGIGLGSWWAYYELGWGGWWFWDPVENASLLPWLTGTALCHTLLANRYHGVLQRWCYVLALMTFSLSIIGTFIVRSGVLTSVHAFAVDPDKGIVLLGILALVLLVGLGSLVLRLDEIRSAPLTHWWSAPFLMLIATGLLAIVAFTVGMGTFYPMLYTLFGFGSISVGAPYFNAMILPFVFLGLLALGAVPLIKHKNRRRIALGLALLSTLLGTTLYCLQVDNPVLWVQLFWILGCWVASTHLLCLLEKRTRAIPMVMAHLGLAFLAVGAAMNAEHSQEIAKKMAQGDTLTFMQWQVTYQDMNWAIGPNYTLEKAQFIWQKEGASSFIMEPERRHYPVRVMNMNEPALHGLWNGDLYVTLGSKFSEQSHSAKSYAVKSYAVKLQFKAYIGWIWLAVLMFVMGSVLALVSRRKGRRVQSVESQSQRYTLA</sequence>
<dbReference type="Pfam" id="PF01578">
    <property type="entry name" value="Cytochrom_C_asm"/>
    <property type="match status" value="1"/>
</dbReference>
<feature type="transmembrane region" description="Helical" evidence="10">
    <location>
        <begin position="422"/>
        <end position="441"/>
    </location>
</feature>
<reference evidence="14" key="1">
    <citation type="journal article" date="2017" name="Genome Announc.">
        <title>Complete Genome Sequence of Vibrio sp. Strain 2521-89, a Close Relative of Vibrio cholerae Isolated from Lake Water in New Mexico, USA.</title>
        <authorList>
            <person name="Liang K."/>
            <person name="Orata F.D."/>
            <person name="Winkjer N.S."/>
            <person name="Rowe L.A."/>
            <person name="Tarr C.L."/>
            <person name="Boucher Y."/>
        </authorList>
    </citation>
    <scope>NUCLEOTIDE SEQUENCE [LARGE SCALE GENOMIC DNA]</scope>
    <source>
        <strain evidence="14">2521-89</strain>
    </source>
</reference>
<evidence type="ECO:0000256" key="4">
    <source>
        <dbReference type="ARBA" id="ARBA00022519"/>
    </source>
</evidence>
<feature type="transmembrane region" description="Helical" evidence="10">
    <location>
        <begin position="6"/>
        <end position="30"/>
    </location>
</feature>
<accession>A0AAU8WUX9</accession>
<dbReference type="PRINTS" id="PR01411">
    <property type="entry name" value="CCMFBIOGNSIS"/>
</dbReference>
<feature type="transmembrane region" description="Helical" evidence="10">
    <location>
        <begin position="211"/>
        <end position="233"/>
    </location>
</feature>
<keyword evidence="6" id="KW-0201">Cytochrome c-type biogenesis</keyword>
<evidence type="ECO:0000256" key="8">
    <source>
        <dbReference type="ARBA" id="ARBA00023136"/>
    </source>
</evidence>
<feature type="transmembrane region" description="Helical" evidence="10">
    <location>
        <begin position="179"/>
        <end position="199"/>
    </location>
</feature>
<comment type="similarity">
    <text evidence="2">Belongs to the CcmF/CycK/Ccl1/NrfE/CcsA family.</text>
</comment>
<feature type="transmembrane region" description="Helical" evidence="10">
    <location>
        <begin position="316"/>
        <end position="337"/>
    </location>
</feature>
<keyword evidence="5 10" id="KW-0812">Transmembrane</keyword>
<feature type="domain" description="Cytochrome c-type biogenesis protein CcmF C-terminal" evidence="12">
    <location>
        <begin position="322"/>
        <end position="632"/>
    </location>
</feature>
<evidence type="ECO:0000256" key="9">
    <source>
        <dbReference type="ARBA" id="ARBA00037230"/>
    </source>
</evidence>
<dbReference type="InterPro" id="IPR002541">
    <property type="entry name" value="Cyt_c_assembly"/>
</dbReference>
<evidence type="ECO:0000259" key="12">
    <source>
        <dbReference type="Pfam" id="PF16327"/>
    </source>
</evidence>
<dbReference type="Proteomes" id="UP000198371">
    <property type="component" value="Chromosome 1"/>
</dbReference>
<keyword evidence="14" id="KW-1185">Reference proteome</keyword>
<feature type="transmembrane region" description="Helical" evidence="10">
    <location>
        <begin position="50"/>
        <end position="67"/>
    </location>
</feature>
<dbReference type="KEGG" id="vti:CEQ48_12460"/>
<keyword evidence="8 10" id="KW-0472">Membrane</keyword>
<evidence type="ECO:0000256" key="10">
    <source>
        <dbReference type="SAM" id="Phobius"/>
    </source>
</evidence>
<dbReference type="GO" id="GO:0020037">
    <property type="term" value="F:heme binding"/>
    <property type="evidence" value="ECO:0007669"/>
    <property type="project" value="InterPro"/>
</dbReference>
<protein>
    <submittedName>
        <fullName evidence="13">Cytochrome C</fullName>
    </submittedName>
</protein>
<proteinExistence type="inferred from homology"/>
<dbReference type="PANTHER" id="PTHR43653">
    <property type="entry name" value="CYTOCHROME C ASSEMBLY PROTEIN-RELATED"/>
    <property type="match status" value="1"/>
</dbReference>
<dbReference type="EMBL" id="CP022353">
    <property type="protein sequence ID" value="ASK55555.1"/>
    <property type="molecule type" value="Genomic_DNA"/>
</dbReference>
<feature type="transmembrane region" description="Helical" evidence="10">
    <location>
        <begin position="278"/>
        <end position="296"/>
    </location>
</feature>
<evidence type="ECO:0000256" key="3">
    <source>
        <dbReference type="ARBA" id="ARBA00022475"/>
    </source>
</evidence>
<name>A0AAU8WUX9_9VIBR</name>
<dbReference type="GO" id="GO:0005886">
    <property type="term" value="C:plasma membrane"/>
    <property type="evidence" value="ECO:0007669"/>
    <property type="project" value="UniProtKB-SubCell"/>
</dbReference>
<feature type="transmembrane region" description="Helical" evidence="10">
    <location>
        <begin position="393"/>
        <end position="415"/>
    </location>
</feature>
<gene>
    <name evidence="13" type="ORF">CEQ48_12460</name>
</gene>